<dbReference type="Pfam" id="PF00160">
    <property type="entry name" value="Pro_isomerase"/>
    <property type="match status" value="1"/>
</dbReference>
<dbReference type="PROSITE" id="PS00170">
    <property type="entry name" value="CSA_PPIASE_1"/>
    <property type="match status" value="1"/>
</dbReference>
<evidence type="ECO:0000256" key="5">
    <source>
        <dbReference type="SAM" id="MobiDB-lite"/>
    </source>
</evidence>
<proteinExistence type="predicted"/>
<evidence type="ECO:0000313" key="8">
    <source>
        <dbReference type="Proteomes" id="UP001221413"/>
    </source>
</evidence>
<dbReference type="InterPro" id="IPR020892">
    <property type="entry name" value="Cyclophilin-type_PPIase_CS"/>
</dbReference>
<dbReference type="PRINTS" id="PR00153">
    <property type="entry name" value="CSAPPISMRASE"/>
</dbReference>
<feature type="region of interest" description="Disordered" evidence="5">
    <location>
        <begin position="308"/>
        <end position="342"/>
    </location>
</feature>
<dbReference type="EC" id="5.2.1.8" evidence="2"/>
<evidence type="ECO:0000313" key="7">
    <source>
        <dbReference type="EMBL" id="KAJ6262430.1"/>
    </source>
</evidence>
<dbReference type="GO" id="GO:0005737">
    <property type="term" value="C:cytoplasm"/>
    <property type="evidence" value="ECO:0007669"/>
    <property type="project" value="TreeGrafter"/>
</dbReference>
<dbReference type="Gene3D" id="2.40.100.10">
    <property type="entry name" value="Cyclophilin-like"/>
    <property type="match status" value="1"/>
</dbReference>
<dbReference type="PANTHER" id="PTHR11071">
    <property type="entry name" value="PEPTIDYL-PROLYL CIS-TRANS ISOMERASE"/>
    <property type="match status" value="1"/>
</dbReference>
<feature type="compositionally biased region" description="Low complexity" evidence="5">
    <location>
        <begin position="308"/>
        <end position="320"/>
    </location>
</feature>
<accession>A0AAD6J196</accession>
<dbReference type="GO" id="GO:0006457">
    <property type="term" value="P:protein folding"/>
    <property type="evidence" value="ECO:0007669"/>
    <property type="project" value="InterPro"/>
</dbReference>
<gene>
    <name evidence="7" type="ORF">Dda_3238</name>
</gene>
<dbReference type="PANTHER" id="PTHR11071:SF561">
    <property type="entry name" value="PEPTIDYL-PROLYL CIS-TRANS ISOMERASE D-RELATED"/>
    <property type="match status" value="1"/>
</dbReference>
<keyword evidence="3" id="KW-0697">Rotamase</keyword>
<dbReference type="GO" id="GO:0003755">
    <property type="term" value="F:peptidyl-prolyl cis-trans isomerase activity"/>
    <property type="evidence" value="ECO:0007669"/>
    <property type="project" value="UniProtKB-KW"/>
</dbReference>
<keyword evidence="8" id="KW-1185">Reference proteome</keyword>
<feature type="region of interest" description="Disordered" evidence="5">
    <location>
        <begin position="231"/>
        <end position="274"/>
    </location>
</feature>
<protein>
    <recommendedName>
        <fullName evidence="2">peptidylprolyl isomerase</fullName>
        <ecNumber evidence="2">5.2.1.8</ecNumber>
    </recommendedName>
</protein>
<dbReference type="SUPFAM" id="SSF50891">
    <property type="entry name" value="Cyclophilin-like"/>
    <property type="match status" value="1"/>
</dbReference>
<dbReference type="GO" id="GO:0016018">
    <property type="term" value="F:cyclosporin A binding"/>
    <property type="evidence" value="ECO:0007669"/>
    <property type="project" value="TreeGrafter"/>
</dbReference>
<evidence type="ECO:0000259" key="6">
    <source>
        <dbReference type="PROSITE" id="PS50072"/>
    </source>
</evidence>
<name>A0AAD6J196_DREDA</name>
<dbReference type="InterPro" id="IPR029000">
    <property type="entry name" value="Cyclophilin-like_dom_sf"/>
</dbReference>
<evidence type="ECO:0000256" key="4">
    <source>
        <dbReference type="ARBA" id="ARBA00023235"/>
    </source>
</evidence>
<dbReference type="FunFam" id="2.40.100.10:FF:000025">
    <property type="entry name" value="Peptidyl-prolyl cis-trans isomerase CYP19-2"/>
    <property type="match status" value="1"/>
</dbReference>
<evidence type="ECO:0000256" key="2">
    <source>
        <dbReference type="ARBA" id="ARBA00013194"/>
    </source>
</evidence>
<evidence type="ECO:0000256" key="1">
    <source>
        <dbReference type="ARBA" id="ARBA00000971"/>
    </source>
</evidence>
<dbReference type="Proteomes" id="UP001221413">
    <property type="component" value="Unassembled WGS sequence"/>
</dbReference>
<dbReference type="PROSITE" id="PS50072">
    <property type="entry name" value="CSA_PPIASE_2"/>
    <property type="match status" value="1"/>
</dbReference>
<comment type="catalytic activity">
    <reaction evidence="1">
        <text>[protein]-peptidylproline (omega=180) = [protein]-peptidylproline (omega=0)</text>
        <dbReference type="Rhea" id="RHEA:16237"/>
        <dbReference type="Rhea" id="RHEA-COMP:10747"/>
        <dbReference type="Rhea" id="RHEA-COMP:10748"/>
        <dbReference type="ChEBI" id="CHEBI:83833"/>
        <dbReference type="ChEBI" id="CHEBI:83834"/>
        <dbReference type="EC" id="5.2.1.8"/>
    </reaction>
</comment>
<keyword evidence="4" id="KW-0413">Isomerase</keyword>
<dbReference type="AlphaFoldDB" id="A0AAD6J196"/>
<dbReference type="EMBL" id="JAQGDS010000003">
    <property type="protein sequence ID" value="KAJ6262430.1"/>
    <property type="molecule type" value="Genomic_DNA"/>
</dbReference>
<feature type="compositionally biased region" description="Polar residues" evidence="5">
    <location>
        <begin position="248"/>
        <end position="259"/>
    </location>
</feature>
<reference evidence="7" key="1">
    <citation type="submission" date="2023-01" db="EMBL/GenBank/DDBJ databases">
        <title>The chitinases involved in constricting ring structure development in the nematode-trapping fungus Drechslerella dactyloides.</title>
        <authorList>
            <person name="Wang R."/>
            <person name="Zhang L."/>
            <person name="Tang P."/>
            <person name="Li S."/>
            <person name="Liang L."/>
        </authorList>
    </citation>
    <scope>NUCLEOTIDE SEQUENCE</scope>
    <source>
        <strain evidence="7">YMF1.00031</strain>
    </source>
</reference>
<comment type="caution">
    <text evidence="7">The sequence shown here is derived from an EMBL/GenBank/DDBJ whole genome shotgun (WGS) entry which is preliminary data.</text>
</comment>
<evidence type="ECO:0000256" key="3">
    <source>
        <dbReference type="ARBA" id="ARBA00023110"/>
    </source>
</evidence>
<feature type="domain" description="PPIase cyclophilin-type" evidence="6">
    <location>
        <begin position="10"/>
        <end position="170"/>
    </location>
</feature>
<sequence length="369" mass="39795">MATTVRPRCFLDIQHGTDPVGRVVIELFTDKTPKTCENFRALCTGSKSPELHYKSTIFHRVIEEFMVQGGDITRGDGKGGMSIYGETFEDENLGWCDIDKEGLVCMANRGKDTNSSQFFITCAPCDHLNGKHTVFGHVVAGLQFVKQIETFNVDSSDKPTVDVIIANCGELEFRRAAAPIKAKVTTATGTSRDRKRLRSLAVAEVKTGMSTGTGVEREVEVPEGSQIAISGDEMLGPVDDTTARDPLATTTNQKSLSHPKTSDIHPAPGHPINQLRPSTSGAIHIRHGTTGPVEPIRAPALARVPVTATSPGTTMTTTTTPKKNGEYNGKKKSARVCDDSSNSNSILNGHTARHRAGAITMPLTTQDRK</sequence>
<organism evidence="7 8">
    <name type="scientific">Drechslerella dactyloides</name>
    <name type="common">Nematode-trapping fungus</name>
    <name type="synonym">Arthrobotrys dactyloides</name>
    <dbReference type="NCBI Taxonomy" id="74499"/>
    <lineage>
        <taxon>Eukaryota</taxon>
        <taxon>Fungi</taxon>
        <taxon>Dikarya</taxon>
        <taxon>Ascomycota</taxon>
        <taxon>Pezizomycotina</taxon>
        <taxon>Orbiliomycetes</taxon>
        <taxon>Orbiliales</taxon>
        <taxon>Orbiliaceae</taxon>
        <taxon>Drechslerella</taxon>
    </lineage>
</organism>
<dbReference type="InterPro" id="IPR002130">
    <property type="entry name" value="Cyclophilin-type_PPIase_dom"/>
</dbReference>